<dbReference type="InterPro" id="IPR000683">
    <property type="entry name" value="Gfo/Idh/MocA-like_OxRdtase_N"/>
</dbReference>
<gene>
    <name evidence="4" type="ORF">GCM10011357_29450</name>
</gene>
<dbReference type="InterPro" id="IPR051450">
    <property type="entry name" value="Gfo/Idh/MocA_Oxidoreductases"/>
</dbReference>
<dbReference type="InterPro" id="IPR055170">
    <property type="entry name" value="GFO_IDH_MocA-like_dom"/>
</dbReference>
<organism evidence="4 5">
    <name type="scientific">Lacimicrobium alkaliphilum</name>
    <dbReference type="NCBI Taxonomy" id="1526571"/>
    <lineage>
        <taxon>Bacteria</taxon>
        <taxon>Pseudomonadati</taxon>
        <taxon>Pseudomonadota</taxon>
        <taxon>Gammaproteobacteria</taxon>
        <taxon>Alteromonadales</taxon>
        <taxon>Alteromonadaceae</taxon>
        <taxon>Lacimicrobium</taxon>
    </lineage>
</organism>
<evidence type="ECO:0000313" key="5">
    <source>
        <dbReference type="Proteomes" id="UP000614272"/>
    </source>
</evidence>
<feature type="domain" description="Gfo/Idh/MocA-like oxidoreductase N-terminal" evidence="2">
    <location>
        <begin position="8"/>
        <end position="120"/>
    </location>
</feature>
<name>A0ABQ1RK31_9ALTE</name>
<comment type="caution">
    <text evidence="4">The sequence shown here is derived from an EMBL/GenBank/DDBJ whole genome shotgun (WGS) entry which is preliminary data.</text>
</comment>
<dbReference type="Gene3D" id="3.30.360.10">
    <property type="entry name" value="Dihydrodipicolinate Reductase, domain 2"/>
    <property type="match status" value="1"/>
</dbReference>
<feature type="domain" description="GFO/IDH/MocA-like oxidoreductase" evidence="3">
    <location>
        <begin position="132"/>
        <end position="254"/>
    </location>
</feature>
<dbReference type="InterPro" id="IPR036291">
    <property type="entry name" value="NAD(P)-bd_dom_sf"/>
</dbReference>
<evidence type="ECO:0000259" key="2">
    <source>
        <dbReference type="Pfam" id="PF01408"/>
    </source>
</evidence>
<protein>
    <submittedName>
        <fullName evidence="4">Oxidoreductase</fullName>
    </submittedName>
</protein>
<dbReference type="PANTHER" id="PTHR43377">
    <property type="entry name" value="BILIVERDIN REDUCTASE A"/>
    <property type="match status" value="1"/>
</dbReference>
<evidence type="ECO:0000313" key="4">
    <source>
        <dbReference type="EMBL" id="GGD72535.1"/>
    </source>
</evidence>
<dbReference type="Pfam" id="PF22725">
    <property type="entry name" value="GFO_IDH_MocA_C3"/>
    <property type="match status" value="1"/>
</dbReference>
<accession>A0ABQ1RK31</accession>
<dbReference type="Proteomes" id="UP000614272">
    <property type="component" value="Unassembled WGS sequence"/>
</dbReference>
<dbReference type="RefSeq" id="WP_099036301.1">
    <property type="nucleotide sequence ID" value="NZ_BMGJ01000013.1"/>
</dbReference>
<dbReference type="SUPFAM" id="SSF55347">
    <property type="entry name" value="Glyceraldehyde-3-phosphate dehydrogenase-like, C-terminal domain"/>
    <property type="match status" value="1"/>
</dbReference>
<dbReference type="PANTHER" id="PTHR43377:SF1">
    <property type="entry name" value="BILIVERDIN REDUCTASE A"/>
    <property type="match status" value="1"/>
</dbReference>
<keyword evidence="1" id="KW-0732">Signal</keyword>
<dbReference type="SUPFAM" id="SSF51735">
    <property type="entry name" value="NAD(P)-binding Rossmann-fold domains"/>
    <property type="match status" value="1"/>
</dbReference>
<evidence type="ECO:0000256" key="1">
    <source>
        <dbReference type="ARBA" id="ARBA00022729"/>
    </source>
</evidence>
<sequence length="338" mass="37656">MKCPGTTYVVVGSGSIGRRHMTNLRTLFPEAIVGCVSASGRPLSADECGAHRVIPDIESAVTARPRFAVIASPAPFHLKQALPFLKAGIPTLIEKPLCSSLTELKEYSALLVQYQHLIEIGYNLRYLPCAVQFKSLLDQQHIGPLHHVRIEVGQYLPDWRPGIDYRAQVSAQRHLGGGALLELSHELDYLLWIFGSFTEVSAISQNSGTLGINVEDSVDAMLYRADGPVVSLHLDLLQRTPTRYCTVTGEKGKLHCEFLANRLIFTDASGKSHDVHVHDDYQPNSMYLDEIKRFDKRASSQLPPKVSLEQAINIMMLIEAIRLSSEQKRVIRVEDCRC</sequence>
<evidence type="ECO:0000259" key="3">
    <source>
        <dbReference type="Pfam" id="PF22725"/>
    </source>
</evidence>
<dbReference type="Gene3D" id="3.40.50.720">
    <property type="entry name" value="NAD(P)-binding Rossmann-like Domain"/>
    <property type="match status" value="1"/>
</dbReference>
<reference evidence="5" key="1">
    <citation type="journal article" date="2019" name="Int. J. Syst. Evol. Microbiol.">
        <title>The Global Catalogue of Microorganisms (GCM) 10K type strain sequencing project: providing services to taxonomists for standard genome sequencing and annotation.</title>
        <authorList>
            <consortium name="The Broad Institute Genomics Platform"/>
            <consortium name="The Broad Institute Genome Sequencing Center for Infectious Disease"/>
            <person name="Wu L."/>
            <person name="Ma J."/>
        </authorList>
    </citation>
    <scope>NUCLEOTIDE SEQUENCE [LARGE SCALE GENOMIC DNA]</scope>
    <source>
        <strain evidence="5">CGMCC 1.12923</strain>
    </source>
</reference>
<dbReference type="EMBL" id="BMGJ01000013">
    <property type="protein sequence ID" value="GGD72535.1"/>
    <property type="molecule type" value="Genomic_DNA"/>
</dbReference>
<dbReference type="Pfam" id="PF01408">
    <property type="entry name" value="GFO_IDH_MocA"/>
    <property type="match status" value="1"/>
</dbReference>
<keyword evidence="5" id="KW-1185">Reference proteome</keyword>
<proteinExistence type="predicted"/>